<organism evidence="1 2">
    <name type="scientific">Microdochium bolleyi</name>
    <dbReference type="NCBI Taxonomy" id="196109"/>
    <lineage>
        <taxon>Eukaryota</taxon>
        <taxon>Fungi</taxon>
        <taxon>Dikarya</taxon>
        <taxon>Ascomycota</taxon>
        <taxon>Pezizomycotina</taxon>
        <taxon>Sordariomycetes</taxon>
        <taxon>Xylariomycetidae</taxon>
        <taxon>Xylariales</taxon>
        <taxon>Microdochiaceae</taxon>
        <taxon>Microdochium</taxon>
    </lineage>
</organism>
<evidence type="ECO:0000313" key="1">
    <source>
        <dbReference type="EMBL" id="KXJ92486.1"/>
    </source>
</evidence>
<dbReference type="InParanoid" id="A0A136J661"/>
<evidence type="ECO:0000313" key="2">
    <source>
        <dbReference type="Proteomes" id="UP000070501"/>
    </source>
</evidence>
<evidence type="ECO:0008006" key="3">
    <source>
        <dbReference type="Google" id="ProtNLM"/>
    </source>
</evidence>
<dbReference type="OrthoDB" id="2326446at2759"/>
<dbReference type="AlphaFoldDB" id="A0A136J661"/>
<dbReference type="Proteomes" id="UP000070501">
    <property type="component" value="Unassembled WGS sequence"/>
</dbReference>
<reference evidence="2" key="1">
    <citation type="submission" date="2016-02" db="EMBL/GenBank/DDBJ databases">
        <title>Draft genome sequence of Microdochium bolleyi, a fungal endophyte of beachgrass.</title>
        <authorList>
            <consortium name="DOE Joint Genome Institute"/>
            <person name="David A.S."/>
            <person name="May G."/>
            <person name="Haridas S."/>
            <person name="Lim J."/>
            <person name="Wang M."/>
            <person name="Labutti K."/>
            <person name="Lipzen A."/>
            <person name="Barry K."/>
            <person name="Grigoriev I.V."/>
        </authorList>
    </citation>
    <scope>NUCLEOTIDE SEQUENCE [LARGE SCALE GENOMIC DNA]</scope>
    <source>
        <strain evidence="2">J235TASD1</strain>
    </source>
</reference>
<name>A0A136J661_9PEZI</name>
<dbReference type="EMBL" id="KQ964249">
    <property type="protein sequence ID" value="KXJ92486.1"/>
    <property type="molecule type" value="Genomic_DNA"/>
</dbReference>
<sequence>MASKHAWKVELLPWDHLCPRHVERLYEQRVACGWREDEVPEYVESAKRGGKIFYWVVLSNALPDHDEVLQRHIERYPKEAVPLQDTGTSIRGAVREPTHVDFRPVGHIAFDVHEPDDDIEHGLPGEGVVWMHQLYISYALHAGGYGSAAVAKGEDIVAHGPMKGKIMALDTMAHQTQSNPDFLEAMFTSKGNPLPKISNEEWYTRLGYKTFGKQLMVPQWEARPGVHVDIDVVFMSKDISR</sequence>
<accession>A0A136J661</accession>
<protein>
    <recommendedName>
        <fullName evidence="3">N-acetyltransferase domain-containing protein</fullName>
    </recommendedName>
</protein>
<proteinExistence type="predicted"/>
<dbReference type="STRING" id="196109.A0A136J661"/>
<keyword evidence="2" id="KW-1185">Reference proteome</keyword>
<gene>
    <name evidence="1" type="ORF">Micbo1qcDRAFT_188684</name>
</gene>